<reference evidence="3" key="1">
    <citation type="submission" date="2023-07" db="EMBL/GenBank/DDBJ databases">
        <title>Paracoccus sp. MBLB3053 whole genome sequence.</title>
        <authorList>
            <person name="Hwang C.Y."/>
            <person name="Cho E.-S."/>
            <person name="Seo M.-J."/>
        </authorList>
    </citation>
    <scope>NUCLEOTIDE SEQUENCE [LARGE SCALE GENOMIC DNA]</scope>
    <source>
        <strain evidence="3">MBLB3053</strain>
    </source>
</reference>
<name>A0ABU2HQN4_9RHOB</name>
<dbReference type="RefSeq" id="WP_311159517.1">
    <property type="nucleotide sequence ID" value="NZ_JAVQLW010000001.1"/>
</dbReference>
<keyword evidence="3" id="KW-1185">Reference proteome</keyword>
<feature type="transmembrane region" description="Helical" evidence="1">
    <location>
        <begin position="73"/>
        <end position="92"/>
    </location>
</feature>
<keyword evidence="1" id="KW-0472">Membrane</keyword>
<keyword evidence="1" id="KW-0812">Transmembrane</keyword>
<sequence length="93" mass="9755">MQGTVLNFDRSTETGSIGGIDGMRYAFKASSVQRDLQAIGSGARVSFAAAGLEALAIIPTDREPASMSRKPRLAASFFAIALVGLGLHGFYFA</sequence>
<organism evidence="2 3">
    <name type="scientific">Paracoccus aurantius</name>
    <dbReference type="NCBI Taxonomy" id="3073814"/>
    <lineage>
        <taxon>Bacteria</taxon>
        <taxon>Pseudomonadati</taxon>
        <taxon>Pseudomonadota</taxon>
        <taxon>Alphaproteobacteria</taxon>
        <taxon>Rhodobacterales</taxon>
        <taxon>Paracoccaceae</taxon>
        <taxon>Paracoccus</taxon>
    </lineage>
</organism>
<protein>
    <submittedName>
        <fullName evidence="2">Uncharacterized protein</fullName>
    </submittedName>
</protein>
<accession>A0ABU2HQN4</accession>
<dbReference type="Proteomes" id="UP001269144">
    <property type="component" value="Unassembled WGS sequence"/>
</dbReference>
<dbReference type="EMBL" id="JAVQLW010000001">
    <property type="protein sequence ID" value="MDS9467338.1"/>
    <property type="molecule type" value="Genomic_DNA"/>
</dbReference>
<evidence type="ECO:0000256" key="1">
    <source>
        <dbReference type="SAM" id="Phobius"/>
    </source>
</evidence>
<evidence type="ECO:0000313" key="2">
    <source>
        <dbReference type="EMBL" id="MDS9467338.1"/>
    </source>
</evidence>
<comment type="caution">
    <text evidence="2">The sequence shown here is derived from an EMBL/GenBank/DDBJ whole genome shotgun (WGS) entry which is preliminary data.</text>
</comment>
<evidence type="ECO:0000313" key="3">
    <source>
        <dbReference type="Proteomes" id="UP001269144"/>
    </source>
</evidence>
<proteinExistence type="predicted"/>
<gene>
    <name evidence="2" type="ORF">RGQ15_07090</name>
</gene>
<keyword evidence="1" id="KW-1133">Transmembrane helix</keyword>